<keyword evidence="1 3" id="KW-0489">Methyltransferase</keyword>
<dbReference type="PANTHER" id="PTHR12049">
    <property type="entry name" value="PROTEIN ARGININE METHYLTRANSFERASE NDUFAF7, MITOCHONDRIAL"/>
    <property type="match status" value="1"/>
</dbReference>
<evidence type="ECO:0000313" key="3">
    <source>
        <dbReference type="EMBL" id="MEJ8472677.1"/>
    </source>
</evidence>
<dbReference type="Pfam" id="PF02636">
    <property type="entry name" value="Methyltransf_28"/>
    <property type="match status" value="1"/>
</dbReference>
<name>A0ABU8TFG3_9HYPH</name>
<dbReference type="RefSeq" id="WP_340272151.1">
    <property type="nucleotide sequence ID" value="NZ_JBAKIA010000001.1"/>
</dbReference>
<proteinExistence type="predicted"/>
<keyword evidence="2" id="KW-0808">Transferase</keyword>
<dbReference type="GO" id="GO:0032259">
    <property type="term" value="P:methylation"/>
    <property type="evidence" value="ECO:0007669"/>
    <property type="project" value="UniProtKB-KW"/>
</dbReference>
<keyword evidence="4" id="KW-1185">Reference proteome</keyword>
<organism evidence="3 4">
    <name type="scientific">Roseibium algae</name>
    <dbReference type="NCBI Taxonomy" id="3123038"/>
    <lineage>
        <taxon>Bacteria</taxon>
        <taxon>Pseudomonadati</taxon>
        <taxon>Pseudomonadota</taxon>
        <taxon>Alphaproteobacteria</taxon>
        <taxon>Hyphomicrobiales</taxon>
        <taxon>Stappiaceae</taxon>
        <taxon>Roseibium</taxon>
    </lineage>
</organism>
<dbReference type="Proteomes" id="UP001385499">
    <property type="component" value="Unassembled WGS sequence"/>
</dbReference>
<evidence type="ECO:0000256" key="2">
    <source>
        <dbReference type="ARBA" id="ARBA00022679"/>
    </source>
</evidence>
<dbReference type="PANTHER" id="PTHR12049:SF7">
    <property type="entry name" value="PROTEIN ARGININE METHYLTRANSFERASE NDUFAF7, MITOCHONDRIAL"/>
    <property type="match status" value="1"/>
</dbReference>
<dbReference type="InterPro" id="IPR029063">
    <property type="entry name" value="SAM-dependent_MTases_sf"/>
</dbReference>
<evidence type="ECO:0000313" key="4">
    <source>
        <dbReference type="Proteomes" id="UP001385499"/>
    </source>
</evidence>
<evidence type="ECO:0000256" key="1">
    <source>
        <dbReference type="ARBA" id="ARBA00022603"/>
    </source>
</evidence>
<accession>A0ABU8TFG3</accession>
<dbReference type="InterPro" id="IPR003788">
    <property type="entry name" value="NDUFAF7"/>
</dbReference>
<dbReference type="SUPFAM" id="SSF53335">
    <property type="entry name" value="S-adenosyl-L-methionine-dependent methyltransferases"/>
    <property type="match status" value="1"/>
</dbReference>
<dbReference type="EMBL" id="JBAKIA010000001">
    <property type="protein sequence ID" value="MEJ8472677.1"/>
    <property type="molecule type" value="Genomic_DNA"/>
</dbReference>
<comment type="caution">
    <text evidence="3">The sequence shown here is derived from an EMBL/GenBank/DDBJ whole genome shotgun (WGS) entry which is preliminary data.</text>
</comment>
<gene>
    <name evidence="3" type="ORF">V6575_01130</name>
</gene>
<sequence>MTIEDLKTRLRHRIQTQGPISIADYMASCLTDPTAGYYTTRDPFGQKGDFITAPEVSQMFGELIGAFFLQAYERMGSPDHFQLVELGPGRGTLMADLLRMASLRPKFINAANLTLVEMSLKLQKIQTKTLSKSPLRPGFAEQFDQVADGPVLLIANEFFDALPIHQFVKTPNGWVERMVGLNETGDLAFGLGTGRLSDRDIPATALGAADGAILETQPASNAIAEAIGHRIKEHGGAALFIDYGYLKSAPGDTLQAIRKHAFDDVLANPGKADITAHVNFGALASACHQAGSIFCPPLEQGEFLLRLGLLERAGVLGNGKSHKQQETIRNDVERLAAPDKMGQLFKVLAVSDTSAPLAPFDPATQGKQ</sequence>
<dbReference type="Gene3D" id="3.40.50.12710">
    <property type="match status" value="1"/>
</dbReference>
<reference evidence="3 4" key="1">
    <citation type="submission" date="2024-02" db="EMBL/GenBank/DDBJ databases">
        <title>Roseibium algae sp. nov., isolated from marine alga (Grateloupia sp.), showing potential in myo-inositol conversion.</title>
        <authorList>
            <person name="Wang Y."/>
        </authorList>
    </citation>
    <scope>NUCLEOTIDE SEQUENCE [LARGE SCALE GENOMIC DNA]</scope>
    <source>
        <strain evidence="3 4">H3510</strain>
    </source>
</reference>
<dbReference type="GO" id="GO:0008168">
    <property type="term" value="F:methyltransferase activity"/>
    <property type="evidence" value="ECO:0007669"/>
    <property type="project" value="UniProtKB-KW"/>
</dbReference>
<dbReference type="InterPro" id="IPR038375">
    <property type="entry name" value="NDUFAF7_sf"/>
</dbReference>
<protein>
    <submittedName>
        <fullName evidence="3">Class I SAM-dependent methyltransferase</fullName>
    </submittedName>
</protein>